<protein>
    <submittedName>
        <fullName evidence="1">Pyoverdine/dityrosine biosynthesis protein-domain-containing protein</fullName>
    </submittedName>
</protein>
<accession>A0A5N6VCS1</accession>
<dbReference type="Proteomes" id="UP000326950">
    <property type="component" value="Unassembled WGS sequence"/>
</dbReference>
<dbReference type="AlphaFoldDB" id="A0A5N6VCS1"/>
<proteinExistence type="predicted"/>
<dbReference type="OrthoDB" id="429813at2759"/>
<dbReference type="Pfam" id="PF05141">
    <property type="entry name" value="DIT1_PvcA"/>
    <property type="match status" value="1"/>
</dbReference>
<evidence type="ECO:0000313" key="2">
    <source>
        <dbReference type="Proteomes" id="UP000326950"/>
    </source>
</evidence>
<name>A0A5N6VCS1_ASPTM</name>
<gene>
    <name evidence="1" type="ORF">BDV40DRAFT_294431</name>
</gene>
<dbReference type="EMBL" id="ML738585">
    <property type="protein sequence ID" value="KAE8168480.1"/>
    <property type="molecule type" value="Genomic_DNA"/>
</dbReference>
<organism evidence="1 2">
    <name type="scientific">Aspergillus tamarii</name>
    <dbReference type="NCBI Taxonomy" id="41984"/>
    <lineage>
        <taxon>Eukaryota</taxon>
        <taxon>Fungi</taxon>
        <taxon>Dikarya</taxon>
        <taxon>Ascomycota</taxon>
        <taxon>Pezizomycotina</taxon>
        <taxon>Eurotiomycetes</taxon>
        <taxon>Eurotiomycetidae</taxon>
        <taxon>Eurotiales</taxon>
        <taxon>Aspergillaceae</taxon>
        <taxon>Aspergillus</taxon>
        <taxon>Aspergillus subgen. Circumdati</taxon>
    </lineage>
</organism>
<keyword evidence="2" id="KW-1185">Reference proteome</keyword>
<dbReference type="PANTHER" id="PTHR37285:SF5">
    <property type="entry name" value="SPORE WALL MATURATION PROTEIN DIT1"/>
    <property type="match status" value="1"/>
</dbReference>
<dbReference type="PANTHER" id="PTHR37285">
    <property type="entry name" value="SPORE WALL MATURATION PROTEIN DIT1"/>
    <property type="match status" value="1"/>
</dbReference>
<sequence length="529" mass="58968">MARTNAIQSASTLPSIHERALGAYVRTPDGDLIRCVGPYLQWIQCTWSAIRSTVTTTIPSPAHCFEVCLPGNGTDFELQEVDIYEKQRANTEIIVGFILKPAPPGWMIDTVSIDQFFAELILESIDVAAATAQGVAEPAVNLTVERIVNLFDKELRYHVQNDQWATEGRNYFAAKVRFFVNHNSTLQLCLPAFPCKSSNQEKVVGVLPDRGEEIALRRLHVFAHEIEQLYPPGARILIISDGHVFSDCIGVDDETVDEYGEHLKVLNRAISLAMDEKTERVQFQSLVDLFNLTSLSHLTSPNVTGMLNLPTLQHHLTTNLGDMAELCRRILVAGCQPSEDILRTQIESGDESTLALYRGFSRFMLQDLDRHPLTQSLSRSQRKKLATRVSFEMILRNQAYSNLIELLFPDCLRLSIHAHNNSGPKFGIRLFDTATVRVIHQLNSVGSDDSNSDEEGTVTASNLLHIPTPWHNCIVEVAGDPKLYIVKYGVVKDALFIHNYSSHLIKGNLAKGEGAFVSLEKPSKPIQTA</sequence>
<dbReference type="InterPro" id="IPR007817">
    <property type="entry name" value="Isocyanide_synthase_DIT1"/>
</dbReference>
<reference evidence="1 2" key="1">
    <citation type="submission" date="2019-04" db="EMBL/GenBank/DDBJ databases">
        <title>Friends and foes A comparative genomics study of 23 Aspergillus species from section Flavi.</title>
        <authorList>
            <consortium name="DOE Joint Genome Institute"/>
            <person name="Kjaerbolling I."/>
            <person name="Vesth T."/>
            <person name="Frisvad J.C."/>
            <person name="Nybo J.L."/>
            <person name="Theobald S."/>
            <person name="Kildgaard S."/>
            <person name="Isbrandt T."/>
            <person name="Kuo A."/>
            <person name="Sato A."/>
            <person name="Lyhne E.K."/>
            <person name="Kogle M.E."/>
            <person name="Wiebenga A."/>
            <person name="Kun R.S."/>
            <person name="Lubbers R.J."/>
            <person name="Makela M.R."/>
            <person name="Barry K."/>
            <person name="Chovatia M."/>
            <person name="Clum A."/>
            <person name="Daum C."/>
            <person name="Haridas S."/>
            <person name="He G."/>
            <person name="LaButti K."/>
            <person name="Lipzen A."/>
            <person name="Mondo S."/>
            <person name="Riley R."/>
            <person name="Salamov A."/>
            <person name="Simmons B.A."/>
            <person name="Magnuson J.K."/>
            <person name="Henrissat B."/>
            <person name="Mortensen U.H."/>
            <person name="Larsen T.O."/>
            <person name="Devries R.P."/>
            <person name="Grigoriev I.V."/>
            <person name="Machida M."/>
            <person name="Baker S.E."/>
            <person name="Andersen M.R."/>
        </authorList>
    </citation>
    <scope>NUCLEOTIDE SEQUENCE [LARGE SCALE GENOMIC DNA]</scope>
    <source>
        <strain evidence="1 2">CBS 117626</strain>
    </source>
</reference>
<evidence type="ECO:0000313" key="1">
    <source>
        <dbReference type="EMBL" id="KAE8168480.1"/>
    </source>
</evidence>